<dbReference type="GO" id="GO:0005829">
    <property type="term" value="C:cytosol"/>
    <property type="evidence" value="ECO:0007669"/>
    <property type="project" value="TreeGrafter"/>
</dbReference>
<sequence>MSRRRRGASSRSTTPGWGFWRRSCRASRGELPRARRVHAARHLRLPGGGDAGGARRPGLSLDEAGFEKAMTDQRERARGALQGHERLVAAFRDREIKSRYVGYEREQVETTVLAAEGAPGGGGELYVVLAENPFYATGGGQVADEGWISLESGQLEVFDVVPAGDYQVLRARPVEGETVEVRAGDRVTASINRVRRQQIEANHTATHVLHWALRAVLGKEVVQAGSYVGPDRLRFDYRYTGKVDEDELRRVQELCLLKITENQPVRYYTTTIEEARNLGAMMLFGEKYGDLVRVVEIDGFSRELCGGTHVRGTAEVGAFKIVTNRKHGADLYRIEVITGREALYYLIGATETAEELSDSLRVEIEELPGAVEDLRREAREAREAQKAQALSKGLAEVGSLVESAESIDGAKVVTGQVVAADVKGLRQISDDVKNRLGGRRRSSSPPPSTARRSSWRTSTPRSPRR</sequence>
<evidence type="ECO:0000256" key="7">
    <source>
        <dbReference type="ARBA" id="ARBA00022741"/>
    </source>
</evidence>
<evidence type="ECO:0000256" key="11">
    <source>
        <dbReference type="ARBA" id="ARBA00022917"/>
    </source>
</evidence>
<dbReference type="InterPro" id="IPR009000">
    <property type="entry name" value="Transl_B-barrel_sf"/>
</dbReference>
<evidence type="ECO:0000256" key="9">
    <source>
        <dbReference type="ARBA" id="ARBA00022840"/>
    </source>
</evidence>
<evidence type="ECO:0000256" key="6">
    <source>
        <dbReference type="ARBA" id="ARBA00022723"/>
    </source>
</evidence>
<keyword evidence="7" id="KW-0547">Nucleotide-binding</keyword>
<dbReference type="GO" id="GO:0006419">
    <property type="term" value="P:alanyl-tRNA aminoacylation"/>
    <property type="evidence" value="ECO:0007669"/>
    <property type="project" value="InterPro"/>
</dbReference>
<accession>A0A6G8PXL9</accession>
<evidence type="ECO:0000256" key="14">
    <source>
        <dbReference type="ARBA" id="ARBA00048300"/>
    </source>
</evidence>
<feature type="compositionally biased region" description="Low complexity" evidence="15">
    <location>
        <begin position="449"/>
        <end position="465"/>
    </location>
</feature>
<dbReference type="EMBL" id="CP045121">
    <property type="protein sequence ID" value="QIN78974.1"/>
    <property type="molecule type" value="Genomic_DNA"/>
</dbReference>
<dbReference type="Pfam" id="PF01411">
    <property type="entry name" value="tRNA-synt_2c"/>
    <property type="match status" value="1"/>
</dbReference>
<evidence type="ECO:0000256" key="15">
    <source>
        <dbReference type="SAM" id="MobiDB-lite"/>
    </source>
</evidence>
<comment type="catalytic activity">
    <reaction evidence="14">
        <text>tRNA(Ala) + L-alanine + ATP = L-alanyl-tRNA(Ala) + AMP + diphosphate</text>
        <dbReference type="Rhea" id="RHEA:12540"/>
        <dbReference type="Rhea" id="RHEA-COMP:9657"/>
        <dbReference type="Rhea" id="RHEA-COMP:9923"/>
        <dbReference type="ChEBI" id="CHEBI:30616"/>
        <dbReference type="ChEBI" id="CHEBI:33019"/>
        <dbReference type="ChEBI" id="CHEBI:57972"/>
        <dbReference type="ChEBI" id="CHEBI:78442"/>
        <dbReference type="ChEBI" id="CHEBI:78497"/>
        <dbReference type="ChEBI" id="CHEBI:456215"/>
        <dbReference type="EC" id="6.1.1.7"/>
    </reaction>
</comment>
<keyword evidence="4" id="KW-0820">tRNA-binding</keyword>
<dbReference type="InterPro" id="IPR018164">
    <property type="entry name" value="Ala-tRNA-synth_IIc_N"/>
</dbReference>
<dbReference type="GO" id="GO:0000049">
    <property type="term" value="F:tRNA binding"/>
    <property type="evidence" value="ECO:0007669"/>
    <property type="project" value="UniProtKB-KW"/>
</dbReference>
<dbReference type="SUPFAM" id="SSF55186">
    <property type="entry name" value="ThrRS/AlaRS common domain"/>
    <property type="match status" value="1"/>
</dbReference>
<evidence type="ECO:0000256" key="12">
    <source>
        <dbReference type="ARBA" id="ARBA00023146"/>
    </source>
</evidence>
<feature type="region of interest" description="Disordered" evidence="15">
    <location>
        <begin position="430"/>
        <end position="465"/>
    </location>
</feature>
<evidence type="ECO:0000313" key="17">
    <source>
        <dbReference type="EMBL" id="QIN78974.1"/>
    </source>
</evidence>
<dbReference type="Gene3D" id="2.40.30.130">
    <property type="match status" value="1"/>
</dbReference>
<dbReference type="InterPro" id="IPR018165">
    <property type="entry name" value="Ala-tRNA-synth_IIc_core"/>
</dbReference>
<evidence type="ECO:0000256" key="5">
    <source>
        <dbReference type="ARBA" id="ARBA00022598"/>
    </source>
</evidence>
<gene>
    <name evidence="17" type="ORF">GBA65_11080</name>
</gene>
<dbReference type="FunFam" id="3.30.980.10:FF:000004">
    <property type="entry name" value="Alanine--tRNA ligase, cytoplasmic"/>
    <property type="match status" value="1"/>
</dbReference>
<dbReference type="Pfam" id="PF07973">
    <property type="entry name" value="tRNA_SAD"/>
    <property type="match status" value="1"/>
</dbReference>
<comment type="similarity">
    <text evidence="2">Belongs to the class-II aminoacyl-tRNA synthetase family.</text>
</comment>
<keyword evidence="11" id="KW-0648">Protein biosynthesis</keyword>
<evidence type="ECO:0000256" key="1">
    <source>
        <dbReference type="ARBA" id="ARBA00001947"/>
    </source>
</evidence>
<dbReference type="SUPFAM" id="SSF50447">
    <property type="entry name" value="Translation proteins"/>
    <property type="match status" value="1"/>
</dbReference>
<keyword evidence="9" id="KW-0067">ATP-binding</keyword>
<dbReference type="FunFam" id="3.30.54.20:FF:000001">
    <property type="entry name" value="Alanine--tRNA ligase"/>
    <property type="match status" value="1"/>
</dbReference>
<evidence type="ECO:0000256" key="4">
    <source>
        <dbReference type="ARBA" id="ARBA00022555"/>
    </source>
</evidence>
<evidence type="ECO:0000256" key="8">
    <source>
        <dbReference type="ARBA" id="ARBA00022833"/>
    </source>
</evidence>
<dbReference type="InterPro" id="IPR050058">
    <property type="entry name" value="Ala-tRNA_ligase"/>
</dbReference>
<keyword evidence="5" id="KW-0436">Ligase</keyword>
<evidence type="ECO:0000259" key="16">
    <source>
        <dbReference type="PROSITE" id="PS50860"/>
    </source>
</evidence>
<dbReference type="Gene3D" id="3.30.54.20">
    <property type="match status" value="1"/>
</dbReference>
<evidence type="ECO:0000256" key="10">
    <source>
        <dbReference type="ARBA" id="ARBA00022884"/>
    </source>
</evidence>
<name>A0A6G8PXL9_9ACTN</name>
<dbReference type="EC" id="6.1.1.7" evidence="3"/>
<dbReference type="Proteomes" id="UP000502706">
    <property type="component" value="Chromosome"/>
</dbReference>
<protein>
    <recommendedName>
        <fullName evidence="3">alanine--tRNA ligase</fullName>
        <ecNumber evidence="3">6.1.1.7</ecNumber>
    </recommendedName>
</protein>
<dbReference type="GO" id="GO:0005524">
    <property type="term" value="F:ATP binding"/>
    <property type="evidence" value="ECO:0007669"/>
    <property type="project" value="UniProtKB-KW"/>
</dbReference>
<dbReference type="Gene3D" id="3.30.980.10">
    <property type="entry name" value="Threonyl-trna Synthetase, Chain A, domain 2"/>
    <property type="match status" value="1"/>
</dbReference>
<evidence type="ECO:0000313" key="18">
    <source>
        <dbReference type="Proteomes" id="UP000502706"/>
    </source>
</evidence>
<reference evidence="17 18" key="1">
    <citation type="submission" date="2019-10" db="EMBL/GenBank/DDBJ databases">
        <title>Rubrobacter sp nov SCSIO 52915 isolated from a deep-sea sediment in the South China Sea.</title>
        <authorList>
            <person name="Chen R.W."/>
        </authorList>
    </citation>
    <scope>NUCLEOTIDE SEQUENCE [LARGE SCALE GENOMIC DNA]</scope>
    <source>
        <strain evidence="17 18">SCSIO 52915</strain>
    </source>
</reference>
<dbReference type="AlphaFoldDB" id="A0A6G8PXL9"/>
<dbReference type="PANTHER" id="PTHR11777:SF9">
    <property type="entry name" value="ALANINE--TRNA LIGASE, CYTOPLASMIC"/>
    <property type="match status" value="1"/>
</dbReference>
<proteinExistence type="inferred from homology"/>
<organism evidence="17 18">
    <name type="scientific">Rubrobacter marinus</name>
    <dbReference type="NCBI Taxonomy" id="2653852"/>
    <lineage>
        <taxon>Bacteria</taxon>
        <taxon>Bacillati</taxon>
        <taxon>Actinomycetota</taxon>
        <taxon>Rubrobacteria</taxon>
        <taxon>Rubrobacterales</taxon>
        <taxon>Rubrobacteraceae</taxon>
        <taxon>Rubrobacter</taxon>
    </lineage>
</organism>
<dbReference type="SMART" id="SM00863">
    <property type="entry name" value="tRNA_SAD"/>
    <property type="match status" value="1"/>
</dbReference>
<dbReference type="GO" id="GO:0002161">
    <property type="term" value="F:aminoacyl-tRNA deacylase activity"/>
    <property type="evidence" value="ECO:0007669"/>
    <property type="project" value="TreeGrafter"/>
</dbReference>
<dbReference type="KEGG" id="rmar:GBA65_11080"/>
<evidence type="ECO:0000256" key="13">
    <source>
        <dbReference type="ARBA" id="ARBA00024779"/>
    </source>
</evidence>
<keyword evidence="18" id="KW-1185">Reference proteome</keyword>
<comment type="cofactor">
    <cofactor evidence="1">
        <name>Zn(2+)</name>
        <dbReference type="ChEBI" id="CHEBI:29105"/>
    </cofactor>
</comment>
<dbReference type="PANTHER" id="PTHR11777">
    <property type="entry name" value="ALANYL-TRNA SYNTHETASE"/>
    <property type="match status" value="1"/>
</dbReference>
<dbReference type="InterPro" id="IPR012947">
    <property type="entry name" value="tRNA_SAD"/>
</dbReference>
<dbReference type="PROSITE" id="PS50860">
    <property type="entry name" value="AA_TRNA_LIGASE_II_ALA"/>
    <property type="match status" value="1"/>
</dbReference>
<evidence type="ECO:0000256" key="2">
    <source>
        <dbReference type="ARBA" id="ARBA00008226"/>
    </source>
</evidence>
<comment type="function">
    <text evidence="13">Catalyzes the attachment of alanine to tRNA(Ala) in a two-step reaction: alanine is first activated by ATP to form Ala-AMP and then transferred to the acceptor end of tRNA(Ala). Also edits incorrectly charged Ser-tRNA(Ala) and Gly-tRNA(Ala) via its editing domain.</text>
</comment>
<dbReference type="InterPro" id="IPR018163">
    <property type="entry name" value="Thr/Ala-tRNA-synth_IIc_edit"/>
</dbReference>
<keyword evidence="10" id="KW-0694">RNA-binding</keyword>
<dbReference type="GO" id="GO:0004813">
    <property type="term" value="F:alanine-tRNA ligase activity"/>
    <property type="evidence" value="ECO:0007669"/>
    <property type="project" value="UniProtKB-EC"/>
</dbReference>
<evidence type="ECO:0000256" key="3">
    <source>
        <dbReference type="ARBA" id="ARBA00013168"/>
    </source>
</evidence>
<feature type="domain" description="Alanyl-transfer RNA synthetases family profile" evidence="16">
    <location>
        <begin position="54"/>
        <end position="348"/>
    </location>
</feature>
<keyword evidence="8" id="KW-0862">Zinc</keyword>
<dbReference type="GO" id="GO:0046872">
    <property type="term" value="F:metal ion binding"/>
    <property type="evidence" value="ECO:0007669"/>
    <property type="project" value="UniProtKB-KW"/>
</dbReference>
<keyword evidence="12" id="KW-0030">Aminoacyl-tRNA synthetase</keyword>
<keyword evidence="6" id="KW-0479">Metal-binding</keyword>